<dbReference type="InterPro" id="IPR014729">
    <property type="entry name" value="Rossmann-like_a/b/a_fold"/>
</dbReference>
<evidence type="ECO:0000259" key="3">
    <source>
        <dbReference type="Pfam" id="PF00582"/>
    </source>
</evidence>
<evidence type="ECO:0000256" key="2">
    <source>
        <dbReference type="SAM" id="MobiDB-lite"/>
    </source>
</evidence>
<evidence type="ECO:0000256" key="1">
    <source>
        <dbReference type="ARBA" id="ARBA00008791"/>
    </source>
</evidence>
<dbReference type="InterPro" id="IPR006015">
    <property type="entry name" value="Universal_stress_UspA"/>
</dbReference>
<evidence type="ECO:0000313" key="4">
    <source>
        <dbReference type="EMBL" id="RWZ59204.1"/>
    </source>
</evidence>
<name>A0A3S4BYH7_9MICO</name>
<accession>A0A3S4BYH7</accession>
<dbReference type="PRINTS" id="PR01438">
    <property type="entry name" value="UNVRSLSTRESS"/>
</dbReference>
<organism evidence="4 5">
    <name type="scientific">Labedella populi</name>
    <dbReference type="NCBI Taxonomy" id="2498850"/>
    <lineage>
        <taxon>Bacteria</taxon>
        <taxon>Bacillati</taxon>
        <taxon>Actinomycetota</taxon>
        <taxon>Actinomycetes</taxon>
        <taxon>Micrococcales</taxon>
        <taxon>Microbacteriaceae</taxon>
        <taxon>Labedella</taxon>
    </lineage>
</organism>
<dbReference type="AlphaFoldDB" id="A0A3S4BYH7"/>
<sequence>MARENRPEQTGTATGSGGKPIVVGVDRSATSIAALRYAVALGDALDLPVDVISAWEWPSIFAGGFLPPSEWSPEPEARRTLDDALHTAFGSARPARVRPRTVHSLPAKALVALSATAHTVVLGRRGRGGFSGLTMGSVTAAVAAHSVCPVVIVPAV</sequence>
<dbReference type="Pfam" id="PF00582">
    <property type="entry name" value="Usp"/>
    <property type="match status" value="1"/>
</dbReference>
<dbReference type="Proteomes" id="UP000288603">
    <property type="component" value="Unassembled WGS sequence"/>
</dbReference>
<dbReference type="OrthoDB" id="6174426at2"/>
<evidence type="ECO:0000313" key="5">
    <source>
        <dbReference type="Proteomes" id="UP000288603"/>
    </source>
</evidence>
<proteinExistence type="inferred from homology"/>
<dbReference type="Gene3D" id="3.40.50.620">
    <property type="entry name" value="HUPs"/>
    <property type="match status" value="1"/>
</dbReference>
<comment type="caution">
    <text evidence="4">The sequence shown here is derived from an EMBL/GenBank/DDBJ whole genome shotgun (WGS) entry which is preliminary data.</text>
</comment>
<keyword evidence="5" id="KW-1185">Reference proteome</keyword>
<reference evidence="4 5" key="1">
    <citation type="submission" date="2018-12" db="EMBL/GenBank/DDBJ databases">
        <authorList>
            <person name="Li F."/>
        </authorList>
    </citation>
    <scope>NUCLEOTIDE SEQUENCE [LARGE SCALE GENOMIC DNA]</scope>
    <source>
        <strain evidence="4 5">8H24J-4-2</strain>
    </source>
</reference>
<feature type="region of interest" description="Disordered" evidence="2">
    <location>
        <begin position="1"/>
        <end position="20"/>
    </location>
</feature>
<gene>
    <name evidence="4" type="ORF">ELQ92_13120</name>
</gene>
<dbReference type="RefSeq" id="WP_128499726.1">
    <property type="nucleotide sequence ID" value="NZ_RZNC01000005.1"/>
</dbReference>
<feature type="domain" description="UspA" evidence="3">
    <location>
        <begin position="19"/>
        <end position="154"/>
    </location>
</feature>
<dbReference type="EMBL" id="RZNC01000005">
    <property type="protein sequence ID" value="RWZ59204.1"/>
    <property type="molecule type" value="Genomic_DNA"/>
</dbReference>
<dbReference type="SUPFAM" id="SSF52402">
    <property type="entry name" value="Adenine nucleotide alpha hydrolases-like"/>
    <property type="match status" value="1"/>
</dbReference>
<comment type="similarity">
    <text evidence="1">Belongs to the universal stress protein A family.</text>
</comment>
<protein>
    <submittedName>
        <fullName evidence="4">Universal stress protein</fullName>
    </submittedName>
</protein>
<dbReference type="InterPro" id="IPR006016">
    <property type="entry name" value="UspA"/>
</dbReference>